<dbReference type="PANTHER" id="PTHR34047">
    <property type="entry name" value="NUCLEAR INTRON MATURASE 1, MITOCHONDRIAL-RELATED"/>
    <property type="match status" value="1"/>
</dbReference>
<evidence type="ECO:0000313" key="4">
    <source>
        <dbReference type="Proteomes" id="UP001292913"/>
    </source>
</evidence>
<proteinExistence type="inferred from homology"/>
<protein>
    <submittedName>
        <fullName evidence="3">RNA-directed DNA polymerase</fullName>
    </submittedName>
</protein>
<sequence length="473" mass="55216">MGEQSDLSIGHSPGDEPGKTKTVNAESSNAWYVNMNNGNVNTNNKNSAGRVRPVSATDKPIYDIPLSSIIEAYDDCNRQKRNTDGYIEFSFNYDTELVAVWESIRYGHYEPDFSDCFMRKKPVLREVFAAAYIDRIVHHWIDLRLDPILEKRFQAQGNVSKNCRIGEGCLSAVMRMDEMIKEVSANYTQDAYIFKGDLKSFFMSMSKSLLWEMIDIFVRDNYKGDDIECLLYLLRVVIFHQPQKKCHRKSPLHLWDKLPKDKSLFYNEPERGVAIGNLPSQKFANFIGSVFDYYVTVICGIKHYVRFVDDFGFVMRFKEDILKNIPLLNSYLKEQLLLELHPKKIYIQHFSKGVLFVGAFILPNRIYISNRVVGNIYDAVSKYNKIAKEGFCEAHIETFVATMNSYYGLMRHFNTYNLRRKIGKLIAPEWWQYIYVEGHWEVFVIKSEFNFKKQLKKQIRKGNAKKYLTPEIC</sequence>
<feature type="region of interest" description="Disordered" evidence="2">
    <location>
        <begin position="1"/>
        <end position="22"/>
    </location>
</feature>
<dbReference type="SUPFAM" id="SSF56672">
    <property type="entry name" value="DNA/RNA polymerases"/>
    <property type="match status" value="1"/>
</dbReference>
<dbReference type="CDD" id="cd01646">
    <property type="entry name" value="RT_Bac_retron_I"/>
    <property type="match status" value="1"/>
</dbReference>
<name>A0ABU5HPR4_9BACE</name>
<dbReference type="InterPro" id="IPR043502">
    <property type="entry name" value="DNA/RNA_pol_sf"/>
</dbReference>
<organism evidence="3 4">
    <name type="scientific">Bacteroides vicugnae</name>
    <dbReference type="NCBI Taxonomy" id="3037989"/>
    <lineage>
        <taxon>Bacteria</taxon>
        <taxon>Pseudomonadati</taxon>
        <taxon>Bacteroidota</taxon>
        <taxon>Bacteroidia</taxon>
        <taxon>Bacteroidales</taxon>
        <taxon>Bacteroidaceae</taxon>
        <taxon>Bacteroides</taxon>
    </lineage>
</organism>
<comment type="similarity">
    <text evidence="1">Belongs to the bacterial reverse transcriptase family.</text>
</comment>
<keyword evidence="3" id="KW-0808">Transferase</keyword>
<evidence type="ECO:0000256" key="1">
    <source>
        <dbReference type="ARBA" id="ARBA00034120"/>
    </source>
</evidence>
<keyword evidence="3" id="KW-0548">Nucleotidyltransferase</keyword>
<dbReference type="Proteomes" id="UP001292913">
    <property type="component" value="Unassembled WGS sequence"/>
</dbReference>
<dbReference type="RefSeq" id="WP_322019529.1">
    <property type="nucleotide sequence ID" value="NZ_JARZAK010000005.1"/>
</dbReference>
<dbReference type="InterPro" id="IPR051083">
    <property type="entry name" value="GrpII_Intron_Splice-Mob/Def"/>
</dbReference>
<evidence type="ECO:0000313" key="3">
    <source>
        <dbReference type="EMBL" id="MDY7258163.1"/>
    </source>
</evidence>
<evidence type="ECO:0000256" key="2">
    <source>
        <dbReference type="SAM" id="MobiDB-lite"/>
    </source>
</evidence>
<dbReference type="PANTHER" id="PTHR34047:SF8">
    <property type="entry name" value="PROTEIN YKFC"/>
    <property type="match status" value="1"/>
</dbReference>
<reference evidence="3 4" key="1">
    <citation type="submission" date="2023-04" db="EMBL/GenBank/DDBJ databases">
        <title>Bacteroides pacosi sp. nov., isolated from the fecal material of an alpaca.</title>
        <authorList>
            <person name="Miller S."/>
            <person name="Hendry M."/>
            <person name="King J."/>
            <person name="Sankaranarayanan K."/>
            <person name="Lawson P.A."/>
        </authorList>
    </citation>
    <scope>NUCLEOTIDE SEQUENCE [LARGE SCALE GENOMIC DNA]</scope>
    <source>
        <strain evidence="3 4">A2-P53</strain>
    </source>
</reference>
<dbReference type="EMBL" id="JARZAK010000005">
    <property type="protein sequence ID" value="MDY7258163.1"/>
    <property type="molecule type" value="Genomic_DNA"/>
</dbReference>
<keyword evidence="3" id="KW-0695">RNA-directed DNA polymerase</keyword>
<comment type="caution">
    <text evidence="3">The sequence shown here is derived from an EMBL/GenBank/DDBJ whole genome shotgun (WGS) entry which is preliminary data.</text>
</comment>
<accession>A0ABU5HPR4</accession>
<gene>
    <name evidence="3" type="ORF">QHG74_10575</name>
</gene>
<keyword evidence="4" id="KW-1185">Reference proteome</keyword>
<dbReference type="GO" id="GO:0003964">
    <property type="term" value="F:RNA-directed DNA polymerase activity"/>
    <property type="evidence" value="ECO:0007669"/>
    <property type="project" value="UniProtKB-KW"/>
</dbReference>